<keyword evidence="3" id="KW-1185">Reference proteome</keyword>
<dbReference type="RefSeq" id="WP_066602189.1">
    <property type="nucleotide sequence ID" value="NZ_FORY01000026.1"/>
</dbReference>
<proteinExistence type="predicted"/>
<dbReference type="OrthoDB" id="9780724at2"/>
<evidence type="ECO:0000313" key="2">
    <source>
        <dbReference type="EMBL" id="SFK07468.1"/>
    </source>
</evidence>
<dbReference type="PROSITE" id="PS50878">
    <property type="entry name" value="RT_POL"/>
    <property type="match status" value="1"/>
</dbReference>
<reference evidence="2 3" key="1">
    <citation type="submission" date="2016-10" db="EMBL/GenBank/DDBJ databases">
        <authorList>
            <person name="de Groot N.N."/>
        </authorList>
    </citation>
    <scope>NUCLEOTIDE SEQUENCE [LARGE SCALE GENOMIC DNA]</scope>
    <source>
        <strain evidence="2 3">CGMCC 1.8891</strain>
    </source>
</reference>
<dbReference type="Proteomes" id="UP000183299">
    <property type="component" value="Unassembled WGS sequence"/>
</dbReference>
<accession>A0A1I3WIW3</accession>
<name>A0A1I3WIW3_9RHOB</name>
<evidence type="ECO:0000313" key="3">
    <source>
        <dbReference type="Proteomes" id="UP000183299"/>
    </source>
</evidence>
<dbReference type="Pfam" id="PF00078">
    <property type="entry name" value="RVT_1"/>
    <property type="match status" value="1"/>
</dbReference>
<dbReference type="CDD" id="cd01646">
    <property type="entry name" value="RT_Bac_retron_I"/>
    <property type="match status" value="1"/>
</dbReference>
<keyword evidence="2" id="KW-0548">Nucleotidyltransferase</keyword>
<evidence type="ECO:0000259" key="1">
    <source>
        <dbReference type="PROSITE" id="PS50878"/>
    </source>
</evidence>
<dbReference type="GeneID" id="98666754"/>
<protein>
    <submittedName>
        <fullName evidence="2">Reverse transcriptase (RNA-dependent DNA polymerase)</fullName>
    </submittedName>
</protein>
<dbReference type="STRING" id="576117.SAMN04488138_12611"/>
<dbReference type="EMBL" id="FORY01000026">
    <property type="protein sequence ID" value="SFK07468.1"/>
    <property type="molecule type" value="Genomic_DNA"/>
</dbReference>
<dbReference type="InterPro" id="IPR000477">
    <property type="entry name" value="RT_dom"/>
</dbReference>
<dbReference type="AlphaFoldDB" id="A0A1I3WIW3"/>
<feature type="domain" description="Reverse transcriptase" evidence="1">
    <location>
        <begin position="1"/>
        <end position="308"/>
    </location>
</feature>
<gene>
    <name evidence="2" type="ORF">SAMN04488138_12611</name>
</gene>
<keyword evidence="2" id="KW-0695">RNA-directed DNA polymerase</keyword>
<organism evidence="2 3">
    <name type="scientific">Celeribacter halophilus</name>
    <dbReference type="NCBI Taxonomy" id="576117"/>
    <lineage>
        <taxon>Bacteria</taxon>
        <taxon>Pseudomonadati</taxon>
        <taxon>Pseudomonadota</taxon>
        <taxon>Alphaproteobacteria</taxon>
        <taxon>Rhodobacterales</taxon>
        <taxon>Roseobacteraceae</taxon>
        <taxon>Celeribacter</taxon>
    </lineage>
</organism>
<keyword evidence="2" id="KW-0808">Transferase</keyword>
<dbReference type="GO" id="GO:0003964">
    <property type="term" value="F:RNA-directed DNA polymerase activity"/>
    <property type="evidence" value="ECO:0007669"/>
    <property type="project" value="UniProtKB-KW"/>
</dbReference>
<sequence length="498" mass="55645">MKRLIDASYDEAHTHFLKGSSYFNGDFPKYISFEPILTDVSAVLAGKTLSDFQADKPAEFSHVNYSFTANKDGRFSWRPYELIHPAIYVALVDLICTPGNWAQITARLATFENGAVVCCGSPVMSIDEETGQAAQVRNWWHAVEQRSIEYSLDYSHLIHTDVTDCYGSLYTHSIAWALHGLEEAKKKKGDKKLLGNQIDGLIQSSRYGQTNGIAQGSVLMDFVAELVLGWVDSQLTEELGAPTDFRILRYRDDYRIFANSDVRAEAILKSVSDKLRSVGMKLGVAKTVVSPNVVEGAIKPDKLAGIELQDLGTNNAKTIQKQLLRLHSFGRRFPNSGALRRLVTEFHNEIVKQTEVPDDLEVQIAIATDLGVTSPQAFPAIAGILSHLISLAKEEDKEGLWERVREKMRRVPYNGYLEIWLQRVTKPEAVGFELDSTENICQIVNGHSAALWESDWISSNDLKKALDVKKIIVSEPKAVPEVVSPEEIELFAKNAWAY</sequence>